<dbReference type="RefSeq" id="WP_036179178.1">
    <property type="nucleotide sequence ID" value="NZ_AVCZ01000045.1"/>
</dbReference>
<evidence type="ECO:0000313" key="1">
    <source>
        <dbReference type="EMBL" id="KGR89464.1"/>
    </source>
</evidence>
<dbReference type="Gene3D" id="3.30.70.100">
    <property type="match status" value="1"/>
</dbReference>
<dbReference type="Pfam" id="PF05336">
    <property type="entry name" value="rhaM"/>
    <property type="match status" value="1"/>
</dbReference>
<dbReference type="EMBL" id="JPVQ01000045">
    <property type="protein sequence ID" value="KGR89464.1"/>
    <property type="molecule type" value="Genomic_DNA"/>
</dbReference>
<dbReference type="OrthoDB" id="9799608at2"/>
<protein>
    <recommendedName>
        <fullName evidence="3">L-rhamnose 1-epimerase</fullName>
    </recommendedName>
</protein>
<gene>
    <name evidence="1" type="ORF">CD30_16840</name>
</gene>
<evidence type="ECO:0000313" key="2">
    <source>
        <dbReference type="Proteomes" id="UP000030595"/>
    </source>
</evidence>
<dbReference type="AlphaFoldDB" id="A0A0A3IXG8"/>
<name>A0A0A3IXG8_9BACL</name>
<proteinExistence type="predicted"/>
<dbReference type="InterPro" id="IPR008000">
    <property type="entry name" value="Rham/fucose_mutarotase"/>
</dbReference>
<accession>A0A0A3IXG8</accession>
<evidence type="ECO:0008006" key="3">
    <source>
        <dbReference type="Google" id="ProtNLM"/>
    </source>
</evidence>
<dbReference type="PANTHER" id="PTHR34389:SF2">
    <property type="entry name" value="L-RHAMNOSE MUTAROTASE"/>
    <property type="match status" value="1"/>
</dbReference>
<dbReference type="eggNOG" id="COG3254">
    <property type="taxonomic scope" value="Bacteria"/>
</dbReference>
<dbReference type="SUPFAM" id="SSF54909">
    <property type="entry name" value="Dimeric alpha+beta barrel"/>
    <property type="match status" value="1"/>
</dbReference>
<comment type="caution">
    <text evidence="1">The sequence shown here is derived from an EMBL/GenBank/DDBJ whole genome shotgun (WGS) entry which is preliminary data.</text>
</comment>
<dbReference type="Proteomes" id="UP000030595">
    <property type="component" value="Unassembled WGS sequence"/>
</dbReference>
<organism evidence="1 2">
    <name type="scientific">Ureibacillus massiliensis 4400831 = CIP 108448 = CCUG 49529</name>
    <dbReference type="NCBI Taxonomy" id="1211035"/>
    <lineage>
        <taxon>Bacteria</taxon>
        <taxon>Bacillati</taxon>
        <taxon>Bacillota</taxon>
        <taxon>Bacilli</taxon>
        <taxon>Bacillales</taxon>
        <taxon>Caryophanaceae</taxon>
        <taxon>Ureibacillus</taxon>
    </lineage>
</organism>
<dbReference type="GO" id="GO:0016857">
    <property type="term" value="F:racemase and epimerase activity, acting on carbohydrates and derivatives"/>
    <property type="evidence" value="ECO:0007669"/>
    <property type="project" value="InterPro"/>
</dbReference>
<dbReference type="PANTHER" id="PTHR34389">
    <property type="entry name" value="L-RHAMNOSE MUTAROTASE"/>
    <property type="match status" value="1"/>
</dbReference>
<sequence length="107" mass="12916">MKRVASVIQLSTDNYEKYKELHKAVWPDVLATIKKCNIQNYSIYYLNGQLFSYFEYTGNDYEADMEAMAQDPMTQKWWDVCKPLQSPYENRKPGEWWSEMEELFYLE</sequence>
<dbReference type="InterPro" id="IPR011008">
    <property type="entry name" value="Dimeric_a/b-barrel"/>
</dbReference>
<reference evidence="1 2" key="1">
    <citation type="submission" date="2014-02" db="EMBL/GenBank/DDBJ databases">
        <title>Draft genome sequence of Lysinibacillus massiliensis CCUG 49529.</title>
        <authorList>
            <person name="Zhang F."/>
            <person name="Wang G."/>
            <person name="Zhang L."/>
        </authorList>
    </citation>
    <scope>NUCLEOTIDE SEQUENCE [LARGE SCALE GENOMIC DNA]</scope>
    <source>
        <strain evidence="1 2">CCUG 49529</strain>
    </source>
</reference>
<keyword evidence="2" id="KW-1185">Reference proteome</keyword>